<protein>
    <submittedName>
        <fullName evidence="1">O-methyltransferase</fullName>
    </submittedName>
</protein>
<organism evidence="1 2">
    <name type="scientific">Thelephora ganbajun</name>
    <name type="common">Ganba fungus</name>
    <dbReference type="NCBI Taxonomy" id="370292"/>
    <lineage>
        <taxon>Eukaryota</taxon>
        <taxon>Fungi</taxon>
        <taxon>Dikarya</taxon>
        <taxon>Basidiomycota</taxon>
        <taxon>Agaricomycotina</taxon>
        <taxon>Agaricomycetes</taxon>
        <taxon>Thelephorales</taxon>
        <taxon>Thelephoraceae</taxon>
        <taxon>Thelephora</taxon>
    </lineage>
</organism>
<gene>
    <name evidence="1" type="ORF">BDM02DRAFT_3099729</name>
</gene>
<keyword evidence="2" id="KW-1185">Reference proteome</keyword>
<comment type="caution">
    <text evidence="1">The sequence shown here is derived from an EMBL/GenBank/DDBJ whole genome shotgun (WGS) entry which is preliminary data.</text>
</comment>
<sequence>MPTSTKVSPLRHLVNILSDTVARIDEKYASANLEFPTLDKPFDGKDPACLLLSDSDVVPLASLIVAAADQLIVSARPPVQAVFDMAHSHTVAASLRLTCETSVAEILREAGPKGLHVKDIAAKNKQHPDKLVRALRLLATHHVFIEVSPDVFTNNSLSSVLDTGKSTEALFTQLTRHSTDDAMKASAFITDALLDPVTSHSEEQSDSPCLRLFKAKSYFDYLYTPGNEYIGARFHAAMGHFASSESSAAVPGGFPWETLSEGTRIVDVGGGIGTACEEIMKKNPLLKFTVQDLQSVSDHAITYWDQREPNAIQDGQVTIQAHDFFASQPVHDADIFLLRYVLHNWSNSKAIEILKRLREAAVPRKTKVVVIDGIIKYACTVDRKQIHGAEDIVFEGSDDKNEVPAGLLSNLGRAEARNYCLDLTCGCRMLGELNGQERTLGNHTRMMEASGWKIRKIYSPEGRRISHILAEAV</sequence>
<reference evidence="1" key="1">
    <citation type="submission" date="2019-10" db="EMBL/GenBank/DDBJ databases">
        <authorList>
            <consortium name="DOE Joint Genome Institute"/>
            <person name="Kuo A."/>
            <person name="Miyauchi S."/>
            <person name="Kiss E."/>
            <person name="Drula E."/>
            <person name="Kohler A."/>
            <person name="Sanchez-Garcia M."/>
            <person name="Andreopoulos B."/>
            <person name="Barry K.W."/>
            <person name="Bonito G."/>
            <person name="Buee M."/>
            <person name="Carver A."/>
            <person name="Chen C."/>
            <person name="Cichocki N."/>
            <person name="Clum A."/>
            <person name="Culley D."/>
            <person name="Crous P.W."/>
            <person name="Fauchery L."/>
            <person name="Girlanda M."/>
            <person name="Hayes R."/>
            <person name="Keri Z."/>
            <person name="Labutti K."/>
            <person name="Lipzen A."/>
            <person name="Lombard V."/>
            <person name="Magnuson J."/>
            <person name="Maillard F."/>
            <person name="Morin E."/>
            <person name="Murat C."/>
            <person name="Nolan M."/>
            <person name="Ohm R."/>
            <person name="Pangilinan J."/>
            <person name="Pereira M."/>
            <person name="Perotto S."/>
            <person name="Peter M."/>
            <person name="Riley R."/>
            <person name="Sitrit Y."/>
            <person name="Stielow B."/>
            <person name="Szollosi G."/>
            <person name="Zifcakova L."/>
            <person name="Stursova M."/>
            <person name="Spatafora J.W."/>
            <person name="Tedersoo L."/>
            <person name="Vaario L.-M."/>
            <person name="Yamada A."/>
            <person name="Yan M."/>
            <person name="Wang P."/>
            <person name="Xu J."/>
            <person name="Bruns T."/>
            <person name="Baldrian P."/>
            <person name="Vilgalys R."/>
            <person name="Henrissat B."/>
            <person name="Grigoriev I.V."/>
            <person name="Hibbett D."/>
            <person name="Nagy L.G."/>
            <person name="Martin F.M."/>
        </authorList>
    </citation>
    <scope>NUCLEOTIDE SEQUENCE</scope>
    <source>
        <strain evidence="1">P2</strain>
    </source>
</reference>
<evidence type="ECO:0000313" key="1">
    <source>
        <dbReference type="EMBL" id="KAF9646504.1"/>
    </source>
</evidence>
<name>A0ACB6ZAF9_THEGA</name>
<dbReference type="EMBL" id="MU118056">
    <property type="protein sequence ID" value="KAF9646504.1"/>
    <property type="molecule type" value="Genomic_DNA"/>
</dbReference>
<proteinExistence type="predicted"/>
<accession>A0ACB6ZAF9</accession>
<evidence type="ECO:0000313" key="2">
    <source>
        <dbReference type="Proteomes" id="UP000886501"/>
    </source>
</evidence>
<dbReference type="Proteomes" id="UP000886501">
    <property type="component" value="Unassembled WGS sequence"/>
</dbReference>
<reference evidence="1" key="2">
    <citation type="journal article" date="2020" name="Nat. Commun.">
        <title>Large-scale genome sequencing of mycorrhizal fungi provides insights into the early evolution of symbiotic traits.</title>
        <authorList>
            <person name="Miyauchi S."/>
            <person name="Kiss E."/>
            <person name="Kuo A."/>
            <person name="Drula E."/>
            <person name="Kohler A."/>
            <person name="Sanchez-Garcia M."/>
            <person name="Morin E."/>
            <person name="Andreopoulos B."/>
            <person name="Barry K.W."/>
            <person name="Bonito G."/>
            <person name="Buee M."/>
            <person name="Carver A."/>
            <person name="Chen C."/>
            <person name="Cichocki N."/>
            <person name="Clum A."/>
            <person name="Culley D."/>
            <person name="Crous P.W."/>
            <person name="Fauchery L."/>
            <person name="Girlanda M."/>
            <person name="Hayes R.D."/>
            <person name="Keri Z."/>
            <person name="LaButti K."/>
            <person name="Lipzen A."/>
            <person name="Lombard V."/>
            <person name="Magnuson J."/>
            <person name="Maillard F."/>
            <person name="Murat C."/>
            <person name="Nolan M."/>
            <person name="Ohm R.A."/>
            <person name="Pangilinan J."/>
            <person name="Pereira M.F."/>
            <person name="Perotto S."/>
            <person name="Peter M."/>
            <person name="Pfister S."/>
            <person name="Riley R."/>
            <person name="Sitrit Y."/>
            <person name="Stielow J.B."/>
            <person name="Szollosi G."/>
            <person name="Zifcakova L."/>
            <person name="Stursova M."/>
            <person name="Spatafora J.W."/>
            <person name="Tedersoo L."/>
            <person name="Vaario L.M."/>
            <person name="Yamada A."/>
            <person name="Yan M."/>
            <person name="Wang P."/>
            <person name="Xu J."/>
            <person name="Bruns T."/>
            <person name="Baldrian P."/>
            <person name="Vilgalys R."/>
            <person name="Dunand C."/>
            <person name="Henrissat B."/>
            <person name="Grigoriev I.V."/>
            <person name="Hibbett D."/>
            <person name="Nagy L.G."/>
            <person name="Martin F.M."/>
        </authorList>
    </citation>
    <scope>NUCLEOTIDE SEQUENCE</scope>
    <source>
        <strain evidence="1">P2</strain>
    </source>
</reference>